<feature type="binding site" evidence="6">
    <location>
        <position position="229"/>
    </location>
    <ligand>
        <name>substrate</name>
    </ligand>
</feature>
<dbReference type="eggNOG" id="KOG3908">
    <property type="taxonomic scope" value="Eukaryota"/>
</dbReference>
<feature type="binding site" evidence="6">
    <location>
        <position position="202"/>
    </location>
    <ligand>
        <name>substrate</name>
    </ligand>
</feature>
<evidence type="ECO:0000256" key="6">
    <source>
        <dbReference type="HAMAP-Rule" id="MF_03218"/>
    </source>
</evidence>
<dbReference type="HAMAP" id="MF_00168">
    <property type="entry name" value="Q_tRNA_Tgt"/>
    <property type="match status" value="1"/>
</dbReference>
<keyword evidence="6" id="KW-0963">Cytoplasm</keyword>
<dbReference type="NCBIfam" id="TIGR00449">
    <property type="entry name" value="tgt_general"/>
    <property type="match status" value="1"/>
</dbReference>
<dbReference type="Proteomes" id="UP000007264">
    <property type="component" value="Unassembled WGS sequence"/>
</dbReference>
<dbReference type="OrthoDB" id="10249838at2759"/>
<keyword evidence="2 6" id="KW-0808">Transferase</keyword>
<dbReference type="Pfam" id="PF01702">
    <property type="entry name" value="TGT"/>
    <property type="match status" value="1"/>
</dbReference>
<accession>I0YTE6</accession>
<comment type="similarity">
    <text evidence="6">Belongs to the queuine tRNA-ribosyltransferase family.</text>
</comment>
<keyword evidence="4 6" id="KW-0479">Metal-binding</keyword>
<keyword evidence="3 6" id="KW-0819">tRNA processing</keyword>
<dbReference type="SUPFAM" id="SSF51713">
    <property type="entry name" value="tRNA-guanine transglycosylase"/>
    <property type="match status" value="1"/>
</dbReference>
<dbReference type="EC" id="2.4.2.64" evidence="6"/>
<dbReference type="InterPro" id="IPR002616">
    <property type="entry name" value="tRNA_ribo_trans-like"/>
</dbReference>
<evidence type="ECO:0000256" key="5">
    <source>
        <dbReference type="ARBA" id="ARBA00022833"/>
    </source>
</evidence>
<evidence type="ECO:0000259" key="7">
    <source>
        <dbReference type="Pfam" id="PF01702"/>
    </source>
</evidence>
<comment type="function">
    <text evidence="6">Catalytic subunit of the queuine tRNA-ribosyltransferase (TGT) that catalyzes the base-exchange of a guanine (G) residue with queuine (Q) at position 34 (anticodon wobble position) in tRNAs with GU(N) anticodons (tRNA-Asp, -Asn, -His and -Tyr), resulting in the hypermodified nucleoside queuosine (7-(((4,5-cis-dihydroxy-2-cyclopenten-1-yl)amino)methyl)-7-deazaguanosine). Catalysis occurs through a double-displacement mechanism. The nucleophile active site attacks the C1' of nucleotide 34 to detach the guanine base from the RNA, forming a covalent enzyme-RNA intermediate. The proton acceptor active site deprotonates the incoming queuine, allowing a nucleophilic attack on the C1' of the ribose to form the product.</text>
</comment>
<evidence type="ECO:0000313" key="9">
    <source>
        <dbReference type="Proteomes" id="UP000007264"/>
    </source>
</evidence>
<dbReference type="NCBIfam" id="TIGR00430">
    <property type="entry name" value="Q_tRNA_tgt"/>
    <property type="match status" value="1"/>
</dbReference>
<feature type="binding site" evidence="6">
    <location>
        <position position="349"/>
    </location>
    <ligand>
        <name>Zn(2+)</name>
        <dbReference type="ChEBI" id="CHEBI:29105"/>
    </ligand>
</feature>
<dbReference type="AlphaFoldDB" id="I0YTE6"/>
<feature type="binding site" evidence="6">
    <location>
        <position position="323"/>
    </location>
    <ligand>
        <name>Zn(2+)</name>
        <dbReference type="ChEBI" id="CHEBI:29105"/>
    </ligand>
</feature>
<dbReference type="STRING" id="574566.I0YTE6"/>
<proteinExistence type="inferred from homology"/>
<feature type="binding site" evidence="6">
    <location>
        <position position="318"/>
    </location>
    <ligand>
        <name>Zn(2+)</name>
        <dbReference type="ChEBI" id="CHEBI:29105"/>
    </ligand>
</feature>
<evidence type="ECO:0000256" key="1">
    <source>
        <dbReference type="ARBA" id="ARBA00022676"/>
    </source>
</evidence>
<reference evidence="8 9" key="1">
    <citation type="journal article" date="2012" name="Genome Biol.">
        <title>The genome of the polar eukaryotic microalga coccomyxa subellipsoidea reveals traits of cold adaptation.</title>
        <authorList>
            <person name="Blanc G."/>
            <person name="Agarkova I."/>
            <person name="Grimwood J."/>
            <person name="Kuo A."/>
            <person name="Brueggeman A."/>
            <person name="Dunigan D."/>
            <person name="Gurnon J."/>
            <person name="Ladunga I."/>
            <person name="Lindquist E."/>
            <person name="Lucas S."/>
            <person name="Pangilinan J."/>
            <person name="Proschold T."/>
            <person name="Salamov A."/>
            <person name="Schmutz J."/>
            <person name="Weeks D."/>
            <person name="Yamada T."/>
            <person name="Claverie J.M."/>
            <person name="Grigoriev I."/>
            <person name="Van Etten J."/>
            <person name="Lomsadze A."/>
            <person name="Borodovsky M."/>
        </authorList>
    </citation>
    <scope>NUCLEOTIDE SEQUENCE [LARGE SCALE GENOMIC DNA]</scope>
    <source>
        <strain evidence="8 9">C-169</strain>
    </source>
</reference>
<feature type="active site" description="Nucleophile" evidence="6">
    <location>
        <position position="280"/>
    </location>
</feature>
<evidence type="ECO:0000313" key="8">
    <source>
        <dbReference type="EMBL" id="EIE21665.1"/>
    </source>
</evidence>
<comment type="cofactor">
    <cofactor evidence="6">
        <name>Zn(2+)</name>
        <dbReference type="ChEBI" id="CHEBI:29105"/>
    </cofactor>
</comment>
<dbReference type="InterPro" id="IPR036511">
    <property type="entry name" value="TGT-like_sf"/>
</dbReference>
<feature type="region of interest" description="RNA binding; important for wobble base 34 recognition" evidence="6">
    <location>
        <begin position="285"/>
        <end position="289"/>
    </location>
</feature>
<evidence type="ECO:0000256" key="2">
    <source>
        <dbReference type="ARBA" id="ARBA00022679"/>
    </source>
</evidence>
<protein>
    <recommendedName>
        <fullName evidence="6">Queuine tRNA-ribosyltransferase catalytic subunit 1</fullName>
        <ecNumber evidence="6">2.4.2.64</ecNumber>
    </recommendedName>
    <alternativeName>
        <fullName evidence="6">Guanine insertion enzyme</fullName>
    </alternativeName>
    <alternativeName>
        <fullName evidence="6">tRNA-guanine transglycosylase</fullName>
    </alternativeName>
</protein>
<feature type="binding site" evidence="6">
    <location>
        <position position="158"/>
    </location>
    <ligand>
        <name>substrate</name>
    </ligand>
</feature>
<comment type="caution">
    <text evidence="8">The sequence shown here is derived from an EMBL/GenBank/DDBJ whole genome shotgun (WGS) entry which is preliminary data.</text>
</comment>
<keyword evidence="5 6" id="KW-0862">Zinc</keyword>
<keyword evidence="9" id="KW-1185">Reference proteome</keyword>
<evidence type="ECO:0000256" key="3">
    <source>
        <dbReference type="ARBA" id="ARBA00022694"/>
    </source>
</evidence>
<dbReference type="EMBL" id="AGSI01000012">
    <property type="protein sequence ID" value="EIE21665.1"/>
    <property type="molecule type" value="Genomic_DNA"/>
</dbReference>
<comment type="catalytic activity">
    <reaction evidence="6">
        <text>guanosine(34) in tRNA + queuine = queuosine(34) in tRNA + guanine</text>
        <dbReference type="Rhea" id="RHEA:16633"/>
        <dbReference type="Rhea" id="RHEA-COMP:10341"/>
        <dbReference type="Rhea" id="RHEA-COMP:18571"/>
        <dbReference type="ChEBI" id="CHEBI:16235"/>
        <dbReference type="ChEBI" id="CHEBI:17433"/>
        <dbReference type="ChEBI" id="CHEBI:74269"/>
        <dbReference type="ChEBI" id="CHEBI:194431"/>
        <dbReference type="EC" id="2.4.2.64"/>
    </reaction>
</comment>
<dbReference type="GO" id="GO:0006400">
    <property type="term" value="P:tRNA modification"/>
    <property type="evidence" value="ECO:0007669"/>
    <property type="project" value="InterPro"/>
</dbReference>
<organism evidence="8 9">
    <name type="scientific">Coccomyxa subellipsoidea (strain C-169)</name>
    <name type="common">Green microalga</name>
    <dbReference type="NCBI Taxonomy" id="574566"/>
    <lineage>
        <taxon>Eukaryota</taxon>
        <taxon>Viridiplantae</taxon>
        <taxon>Chlorophyta</taxon>
        <taxon>core chlorophytes</taxon>
        <taxon>Trebouxiophyceae</taxon>
        <taxon>Trebouxiophyceae incertae sedis</taxon>
        <taxon>Coccomyxaceae</taxon>
        <taxon>Coccomyxa</taxon>
        <taxon>Coccomyxa subellipsoidea</taxon>
    </lineage>
</organism>
<dbReference type="PANTHER" id="PTHR43530:SF1">
    <property type="entry name" value="QUEUINE TRNA-RIBOSYLTRANSFERASE CATALYTIC SUBUNIT 1"/>
    <property type="match status" value="1"/>
</dbReference>
<keyword evidence="1 6" id="KW-0328">Glycosyltransferase</keyword>
<comment type="subcellular location">
    <subcellularLocation>
        <location evidence="6">Cytoplasm</location>
    </subcellularLocation>
</comment>
<feature type="binding site" evidence="6">
    <location>
        <position position="320"/>
    </location>
    <ligand>
        <name>Zn(2+)</name>
        <dbReference type="ChEBI" id="CHEBI:29105"/>
    </ligand>
</feature>
<dbReference type="PANTHER" id="PTHR43530">
    <property type="entry name" value="QUEUINE TRNA-RIBOSYLTRANSFERASE CATALYTIC SUBUNIT 1"/>
    <property type="match status" value="1"/>
</dbReference>
<dbReference type="Gene3D" id="3.20.20.105">
    <property type="entry name" value="Queuine tRNA-ribosyltransferase-like"/>
    <property type="match status" value="1"/>
</dbReference>
<comment type="subunit">
    <text evidence="6">Heterodimer of a catalytic subunit and an accessory subunit.</text>
</comment>
<dbReference type="RefSeq" id="XP_005646209.1">
    <property type="nucleotide sequence ID" value="XM_005646152.1"/>
</dbReference>
<gene>
    <name evidence="8" type="ORF">COCSUDRAFT_37402</name>
</gene>
<dbReference type="GeneID" id="17039649"/>
<feature type="domain" description="tRNA-guanine(15) transglycosylase-like" evidence="7">
    <location>
        <begin position="26"/>
        <end position="381"/>
    </location>
</feature>
<feature type="binding site" evidence="6">
    <location>
        <begin position="104"/>
        <end position="108"/>
    </location>
    <ligand>
        <name>substrate</name>
    </ligand>
</feature>
<feature type="active site" description="Proton acceptor" evidence="6">
    <location>
        <position position="104"/>
    </location>
</feature>
<dbReference type="GO" id="GO:0005829">
    <property type="term" value="C:cytosol"/>
    <property type="evidence" value="ECO:0007669"/>
    <property type="project" value="TreeGrafter"/>
</dbReference>
<sequence>MQEDAAELPSSVSPALTFEVLAAQGRARASRMTLPHFAAETPMFMPVGTKGTVKGLTSQQLVDLNCHVILGNTYHLEERPGSELVSELGGLHKFMDWPRGMLTDSGGFQMVSLLHLAEITEEGVQFQSPVDGSLMMLTPERSIAIQNKLGADIIMALDDVVSSVNPSRERFTEATHRTTRWIDRCIKAHARPHEQNLFAIVQGGLDEHLRAISIKDLSERNLPGYAVGGLAGGESKDDFWRVVAQCTAPGTGLPPDKPRYVMGVGYPLDIVISLGADMFDSVYPTRTARFGVALVPSGVLKLKNVGFTEDFRPLDKDCPCMTCKKYTRALLHNLVAKGIPFAAMLVSLHNVAYTQRLTQQIRDAIRQQRFPEFVQEFVRGHFPAGTEVPQWVFDALAECGISLP</sequence>
<dbReference type="GO" id="GO:0008479">
    <property type="term" value="F:tRNA-guanosine(34) queuine transglycosylase activity"/>
    <property type="evidence" value="ECO:0007669"/>
    <property type="project" value="UniProtKB-UniRule"/>
</dbReference>
<name>I0YTE6_COCSC</name>
<feature type="region of interest" description="RNA binding" evidence="6">
    <location>
        <begin position="263"/>
        <end position="269"/>
    </location>
</feature>
<evidence type="ECO:0000256" key="4">
    <source>
        <dbReference type="ARBA" id="ARBA00022723"/>
    </source>
</evidence>
<dbReference type="InterPro" id="IPR004803">
    <property type="entry name" value="TGT"/>
</dbReference>
<dbReference type="KEGG" id="csl:COCSUDRAFT_37402"/>
<dbReference type="GO" id="GO:0046872">
    <property type="term" value="F:metal ion binding"/>
    <property type="evidence" value="ECO:0007669"/>
    <property type="project" value="UniProtKB-KW"/>
</dbReference>